<reference evidence="2" key="1">
    <citation type="journal article" date="2023" name="Mol. Phylogenet. Evol.">
        <title>Genome-scale phylogeny and comparative genomics of the fungal order Sordariales.</title>
        <authorList>
            <person name="Hensen N."/>
            <person name="Bonometti L."/>
            <person name="Westerberg I."/>
            <person name="Brannstrom I.O."/>
            <person name="Guillou S."/>
            <person name="Cros-Aarteil S."/>
            <person name="Calhoun S."/>
            <person name="Haridas S."/>
            <person name="Kuo A."/>
            <person name="Mondo S."/>
            <person name="Pangilinan J."/>
            <person name="Riley R."/>
            <person name="LaButti K."/>
            <person name="Andreopoulos B."/>
            <person name="Lipzen A."/>
            <person name="Chen C."/>
            <person name="Yan M."/>
            <person name="Daum C."/>
            <person name="Ng V."/>
            <person name="Clum A."/>
            <person name="Steindorff A."/>
            <person name="Ohm R.A."/>
            <person name="Martin F."/>
            <person name="Silar P."/>
            <person name="Natvig D.O."/>
            <person name="Lalanne C."/>
            <person name="Gautier V."/>
            <person name="Ament-Velasquez S.L."/>
            <person name="Kruys A."/>
            <person name="Hutchinson M.I."/>
            <person name="Powell A.J."/>
            <person name="Barry K."/>
            <person name="Miller A.N."/>
            <person name="Grigoriev I.V."/>
            <person name="Debuchy R."/>
            <person name="Gladieux P."/>
            <person name="Hiltunen Thoren M."/>
            <person name="Johannesson H."/>
        </authorList>
    </citation>
    <scope>NUCLEOTIDE SEQUENCE</scope>
    <source>
        <strain evidence="2">CBS 123565</strain>
    </source>
</reference>
<proteinExistence type="predicted"/>
<dbReference type="InterPro" id="IPR011009">
    <property type="entry name" value="Kinase-like_dom_sf"/>
</dbReference>
<accession>A0AAN6UI26</accession>
<feature type="domain" description="Aminoglycoside phosphotransferase" evidence="1">
    <location>
        <begin position="47"/>
        <end position="100"/>
    </location>
</feature>
<evidence type="ECO:0000259" key="1">
    <source>
        <dbReference type="Pfam" id="PF01636"/>
    </source>
</evidence>
<reference evidence="2" key="2">
    <citation type="submission" date="2023-05" db="EMBL/GenBank/DDBJ databases">
        <authorList>
            <consortium name="Lawrence Berkeley National Laboratory"/>
            <person name="Steindorff A."/>
            <person name="Hensen N."/>
            <person name="Bonometti L."/>
            <person name="Westerberg I."/>
            <person name="Brannstrom I.O."/>
            <person name="Guillou S."/>
            <person name="Cros-Aarteil S."/>
            <person name="Calhoun S."/>
            <person name="Haridas S."/>
            <person name="Kuo A."/>
            <person name="Mondo S."/>
            <person name="Pangilinan J."/>
            <person name="Riley R."/>
            <person name="Labutti K."/>
            <person name="Andreopoulos B."/>
            <person name="Lipzen A."/>
            <person name="Chen C."/>
            <person name="Yanf M."/>
            <person name="Daum C."/>
            <person name="Ng V."/>
            <person name="Clum A."/>
            <person name="Ohm R."/>
            <person name="Martin F."/>
            <person name="Silar P."/>
            <person name="Natvig D."/>
            <person name="Lalanne C."/>
            <person name="Gautier V."/>
            <person name="Ament-Velasquez S.L."/>
            <person name="Kruys A."/>
            <person name="Hutchinson M.I."/>
            <person name="Powell A.J."/>
            <person name="Barry K."/>
            <person name="Miller A.N."/>
            <person name="Grigoriev I.V."/>
            <person name="Debuchy R."/>
            <person name="Gladieux P."/>
            <person name="Thoren M.H."/>
            <person name="Johannesson H."/>
        </authorList>
    </citation>
    <scope>NUCLEOTIDE SEQUENCE</scope>
    <source>
        <strain evidence="2">CBS 123565</strain>
    </source>
</reference>
<evidence type="ECO:0000313" key="2">
    <source>
        <dbReference type="EMBL" id="KAK4133228.1"/>
    </source>
</evidence>
<dbReference type="SUPFAM" id="SSF56112">
    <property type="entry name" value="Protein kinase-like (PK-like)"/>
    <property type="match status" value="1"/>
</dbReference>
<dbReference type="EMBL" id="MU853413">
    <property type="protein sequence ID" value="KAK4133228.1"/>
    <property type="molecule type" value="Genomic_DNA"/>
</dbReference>
<name>A0AAN6UI26_9PEZI</name>
<comment type="caution">
    <text evidence="2">The sequence shown here is derived from an EMBL/GenBank/DDBJ whole genome shotgun (WGS) entry which is preliminary data.</text>
</comment>
<dbReference type="InterPro" id="IPR002575">
    <property type="entry name" value="Aminoglycoside_PTrfase"/>
</dbReference>
<protein>
    <recommendedName>
        <fullName evidence="1">Aminoglycoside phosphotransferase domain-containing protein</fullName>
    </recommendedName>
</protein>
<dbReference type="Gene3D" id="3.90.1200.10">
    <property type="match status" value="1"/>
</dbReference>
<dbReference type="PANTHER" id="PTHR21310">
    <property type="entry name" value="AMINOGLYCOSIDE PHOSPHOTRANSFERASE-RELATED-RELATED"/>
    <property type="match status" value="1"/>
</dbReference>
<dbReference type="InterPro" id="IPR051678">
    <property type="entry name" value="AGP_Transferase"/>
</dbReference>
<organism evidence="2 3">
    <name type="scientific">Trichocladium antarcticum</name>
    <dbReference type="NCBI Taxonomy" id="1450529"/>
    <lineage>
        <taxon>Eukaryota</taxon>
        <taxon>Fungi</taxon>
        <taxon>Dikarya</taxon>
        <taxon>Ascomycota</taxon>
        <taxon>Pezizomycotina</taxon>
        <taxon>Sordariomycetes</taxon>
        <taxon>Sordariomycetidae</taxon>
        <taxon>Sordariales</taxon>
        <taxon>Chaetomiaceae</taxon>
        <taxon>Trichocladium</taxon>
    </lineage>
</organism>
<dbReference type="AlphaFoldDB" id="A0AAN6UI26"/>
<dbReference type="Proteomes" id="UP001304895">
    <property type="component" value="Unassembled WGS sequence"/>
</dbReference>
<sequence length="149" mass="16573">MAAGGGRPGPFWSVAAFHNYFVSTAAAVSQNRQAGPSSQVRWNPQHLFPADVPIVFTHGALHPRNIIVSTGPNPRVVSIIGWEQAGWYPAYWELCKARWECARGGPLDEWEGRYLPQVLNVDELGAVLRDWNIGSLCQYWGYFMSLISG</sequence>
<gene>
    <name evidence="2" type="ORF">BT67DRAFT_443146</name>
</gene>
<dbReference type="Pfam" id="PF01636">
    <property type="entry name" value="APH"/>
    <property type="match status" value="1"/>
</dbReference>
<evidence type="ECO:0000313" key="3">
    <source>
        <dbReference type="Proteomes" id="UP001304895"/>
    </source>
</evidence>
<dbReference type="PANTHER" id="PTHR21310:SF54">
    <property type="entry name" value="AMINOGLYCOSIDE PHOSPHOTRANSFERASE DOMAIN-CONTAINING PROTEIN"/>
    <property type="match status" value="1"/>
</dbReference>
<keyword evidence="3" id="KW-1185">Reference proteome</keyword>